<dbReference type="InterPro" id="IPR000010">
    <property type="entry name" value="Cystatin_dom"/>
</dbReference>
<evidence type="ECO:0000313" key="14">
    <source>
        <dbReference type="EMBL" id="KAK0164787.1"/>
    </source>
</evidence>
<reference evidence="14" key="2">
    <citation type="submission" date="2023-03" db="EMBL/GenBank/DDBJ databases">
        <authorList>
            <person name="Inwood S.N."/>
            <person name="Skelly J.G."/>
            <person name="Guhlin J."/>
            <person name="Harrop T.W.R."/>
            <person name="Goldson S.G."/>
            <person name="Dearden P.K."/>
        </authorList>
    </citation>
    <scope>NUCLEOTIDE SEQUENCE</scope>
    <source>
        <strain evidence="14">Irish</strain>
        <tissue evidence="14">Whole body</tissue>
    </source>
</reference>
<dbReference type="SMART" id="SM00645">
    <property type="entry name" value="Pept_C1"/>
    <property type="match status" value="1"/>
</dbReference>
<evidence type="ECO:0000259" key="12">
    <source>
        <dbReference type="SMART" id="SM00645"/>
    </source>
</evidence>
<comment type="similarity">
    <text evidence="1">Belongs to the peptidase C1 family.</text>
</comment>
<feature type="domain" description="Cystatin" evidence="11">
    <location>
        <begin position="591"/>
        <end position="696"/>
    </location>
</feature>
<keyword evidence="7" id="KW-0865">Zymogen</keyword>
<evidence type="ECO:0000256" key="7">
    <source>
        <dbReference type="ARBA" id="ARBA00023145"/>
    </source>
</evidence>
<keyword evidence="6" id="KW-0788">Thiol protease</keyword>
<dbReference type="InterPro" id="IPR013201">
    <property type="entry name" value="Prot_inhib_I29"/>
</dbReference>
<dbReference type="InterPro" id="IPR025661">
    <property type="entry name" value="Pept_asp_AS"/>
</dbReference>
<dbReference type="Gene3D" id="3.10.450.10">
    <property type="match status" value="3"/>
</dbReference>
<dbReference type="Pfam" id="PF08246">
    <property type="entry name" value="Inhibitor_I29"/>
    <property type="match status" value="1"/>
</dbReference>
<dbReference type="FunFam" id="3.90.70.10:FF:000130">
    <property type="entry name" value="Cysteine proteinase 1"/>
    <property type="match status" value="1"/>
</dbReference>
<keyword evidence="5" id="KW-0378">Hydrolase</keyword>
<dbReference type="Pfam" id="PF00031">
    <property type="entry name" value="Cystatin"/>
    <property type="match status" value="1"/>
</dbReference>
<evidence type="ECO:0000256" key="6">
    <source>
        <dbReference type="ARBA" id="ARBA00022807"/>
    </source>
</evidence>
<keyword evidence="3" id="KW-0645">Protease</keyword>
<dbReference type="GO" id="GO:0006508">
    <property type="term" value="P:proteolysis"/>
    <property type="evidence" value="ECO:0007669"/>
    <property type="project" value="UniProtKB-KW"/>
</dbReference>
<evidence type="ECO:0000256" key="4">
    <source>
        <dbReference type="ARBA" id="ARBA00022729"/>
    </source>
</evidence>
<feature type="region of interest" description="Disordered" evidence="10">
    <location>
        <begin position="578"/>
        <end position="601"/>
    </location>
</feature>
<protein>
    <recommendedName>
        <fullName evidence="16">Cysteine proteinase</fullName>
    </recommendedName>
</protein>
<feature type="domain" description="Cystatin" evidence="11">
    <location>
        <begin position="192"/>
        <end position="303"/>
    </location>
</feature>
<dbReference type="SUPFAM" id="SSF54403">
    <property type="entry name" value="Cystatin/monellin"/>
    <property type="match status" value="3"/>
</dbReference>
<comment type="caution">
    <text evidence="14">The sequence shown here is derived from an EMBL/GenBank/DDBJ whole genome shotgun (WGS) entry which is preliminary data.</text>
</comment>
<evidence type="ECO:0008006" key="16">
    <source>
        <dbReference type="Google" id="ProtNLM"/>
    </source>
</evidence>
<dbReference type="InterPro" id="IPR000169">
    <property type="entry name" value="Pept_cys_AS"/>
</dbReference>
<keyword evidence="8" id="KW-1015">Disulfide bond</keyword>
<gene>
    <name evidence="14" type="ORF">PV328_003363</name>
</gene>
<dbReference type="PROSITE" id="PS00639">
    <property type="entry name" value="THIOL_PROTEASE_HIS"/>
    <property type="match status" value="1"/>
</dbReference>
<feature type="compositionally biased region" description="Polar residues" evidence="10">
    <location>
        <begin position="588"/>
        <end position="599"/>
    </location>
</feature>
<organism evidence="14 15">
    <name type="scientific">Microctonus aethiopoides</name>
    <dbReference type="NCBI Taxonomy" id="144406"/>
    <lineage>
        <taxon>Eukaryota</taxon>
        <taxon>Metazoa</taxon>
        <taxon>Ecdysozoa</taxon>
        <taxon>Arthropoda</taxon>
        <taxon>Hexapoda</taxon>
        <taxon>Insecta</taxon>
        <taxon>Pterygota</taxon>
        <taxon>Neoptera</taxon>
        <taxon>Endopterygota</taxon>
        <taxon>Hymenoptera</taxon>
        <taxon>Apocrita</taxon>
        <taxon>Ichneumonoidea</taxon>
        <taxon>Braconidae</taxon>
        <taxon>Euphorinae</taxon>
        <taxon>Microctonus</taxon>
    </lineage>
</organism>
<dbReference type="CDD" id="cd02248">
    <property type="entry name" value="Peptidase_C1A"/>
    <property type="match status" value="1"/>
</dbReference>
<dbReference type="InterPro" id="IPR013128">
    <property type="entry name" value="Peptidase_C1A"/>
</dbReference>
<evidence type="ECO:0000256" key="1">
    <source>
        <dbReference type="ARBA" id="ARBA00008455"/>
    </source>
</evidence>
<dbReference type="SMART" id="SM00848">
    <property type="entry name" value="Inhibitor_I29"/>
    <property type="match status" value="1"/>
</dbReference>
<keyword evidence="4" id="KW-0732">Signal</keyword>
<dbReference type="EMBL" id="JAQQBS010001422">
    <property type="protein sequence ID" value="KAK0164787.1"/>
    <property type="molecule type" value="Genomic_DNA"/>
</dbReference>
<reference evidence="14" key="1">
    <citation type="journal article" date="2023" name="bioRxiv">
        <title>Scaffold-level genome assemblies of two parasitoid biocontrol wasps reveal the parthenogenesis mechanism and an associated novel virus.</title>
        <authorList>
            <person name="Inwood S."/>
            <person name="Skelly J."/>
            <person name="Guhlin J."/>
            <person name="Harrop T."/>
            <person name="Goldson S."/>
            <person name="Dearden P."/>
        </authorList>
    </citation>
    <scope>NUCLEOTIDE SEQUENCE</scope>
    <source>
        <strain evidence="14">Irish</strain>
        <tissue evidence="14">Whole body</tissue>
    </source>
</reference>
<evidence type="ECO:0000259" key="13">
    <source>
        <dbReference type="SMART" id="SM00848"/>
    </source>
</evidence>
<evidence type="ECO:0000256" key="5">
    <source>
        <dbReference type="ARBA" id="ARBA00022801"/>
    </source>
</evidence>
<dbReference type="GO" id="GO:0004869">
    <property type="term" value="F:cysteine-type endopeptidase inhibitor activity"/>
    <property type="evidence" value="ECO:0007669"/>
    <property type="project" value="InterPro"/>
</dbReference>
<dbReference type="InterPro" id="IPR039417">
    <property type="entry name" value="Peptidase_C1A_papain-like"/>
</dbReference>
<evidence type="ECO:0000256" key="2">
    <source>
        <dbReference type="ARBA" id="ARBA00009403"/>
    </source>
</evidence>
<dbReference type="Proteomes" id="UP001168990">
    <property type="component" value="Unassembled WGS sequence"/>
</dbReference>
<dbReference type="CDD" id="cd00042">
    <property type="entry name" value="CY"/>
    <property type="match status" value="1"/>
</dbReference>
<feature type="domain" description="Cathepsin propeptide inhibitor" evidence="13">
    <location>
        <begin position="728"/>
        <end position="785"/>
    </location>
</feature>
<comment type="similarity">
    <text evidence="2">Belongs to the cystatin family.</text>
</comment>
<dbReference type="InterPro" id="IPR018073">
    <property type="entry name" value="Prot_inh_cystat_CS"/>
</dbReference>
<accession>A0AA39KKK4</accession>
<dbReference type="PANTHER" id="PTHR12411">
    <property type="entry name" value="CYSTEINE PROTEASE FAMILY C1-RELATED"/>
    <property type="match status" value="1"/>
</dbReference>
<proteinExistence type="inferred from homology"/>
<evidence type="ECO:0000313" key="15">
    <source>
        <dbReference type="Proteomes" id="UP001168990"/>
    </source>
</evidence>
<sequence length="1032" mass="117112">MTTIKMAYRKIFNVSKLLTLFFCIGIIGQTIATIPINISIQSVSDLLIQSALNTLNHDSPTRHTYKSGNLIRAQKLLQPPYVIYRLTLSLEPDCKEESSCPREACVIDLKQNEQGIIEVDEKTAQCMYLYPQWNQDDRQISSSEGMQDLQEQDIIDNLDKQIINDTVKLDHEVQDVTDQNDRPFIAVRASHYCPGCPYELNPRLPGLETFREVAALSMDKSELGNYKHKVISIVSVTRAVPPGSDVVRYQLLMEIGRTDCLITMSISREKCTVSNEPIQLCLLTFDERPWLSNNRQLTRNNCTESHDKIDDANSNIEPNLVSESLTNRDVDIDEDDVTKSEIYDQIAQEGQISTYESPIDASVNVPNPTVETSNRDELIRAEITEMPFTHITLNKDDIKKEPVVGFTDKLREFDEFLKNFDIPIKENDEEKSLTHGHEVIEEIIRPEHVESKVNIQNHEPNVELSRKRRSVTHRASESKFTWELAQTAMNLIDEIDPDDNKRVVAQVLDSKKVESNAGIIHYLTILAAITNCKENKKNIKNCIPENDDSLKICKLQVLTNDKNSLESAQVKLSLCQDDEKTRNKRSSRGQSIPGGQQSIPIDDDIRDHVKAGLKHYSATAEGDNEPLLIDIINATRQIVSGTMLRINVKIGESNCPKGQLAETCLLAENSPIKDCLITVWSQPWLNKPPEITVKCEKSNSRKKRSLRGVNYSNRMLNMAQEWKDQADFEAFQKEHNRVYGSLDEKAKRFRIFKTNMRIAEKFQEYEQGTAKYGPTKFADMTPDEFRRYTGYRSELRSENAIPYPMAKIPDVKLDPEFDWRNYNVVTPVKNQGSCGSCWAFSVTGNVEGLYAIKHKKLLSLSEQELVDCDKLDEGCNGGLQENAYRALEDLGGLELEDDYPYDGEDEKCHFKKSKAMVQVVSAVNITSNETQMAQWLVKNGPMAIGINANAMQFYMGGVSHPLSFLCNKNNLDHGVLIVGYGVHTYPIFKKKYPYWIVKNSWGSNWGEQGYYRVYRGDGTCGLNTDVTSAVVA</sequence>
<evidence type="ECO:0000256" key="10">
    <source>
        <dbReference type="SAM" id="MobiDB-lite"/>
    </source>
</evidence>
<evidence type="ECO:0000256" key="8">
    <source>
        <dbReference type="ARBA" id="ARBA00023157"/>
    </source>
</evidence>
<keyword evidence="9" id="KW-0325">Glycoprotein</keyword>
<evidence type="ECO:0000259" key="11">
    <source>
        <dbReference type="SMART" id="SM00043"/>
    </source>
</evidence>
<dbReference type="PRINTS" id="PR00705">
    <property type="entry name" value="PAPAIN"/>
</dbReference>
<name>A0AA39KKK4_9HYME</name>
<dbReference type="InterPro" id="IPR038765">
    <property type="entry name" value="Papain-like_cys_pep_sf"/>
</dbReference>
<dbReference type="GO" id="GO:0008234">
    <property type="term" value="F:cysteine-type peptidase activity"/>
    <property type="evidence" value="ECO:0007669"/>
    <property type="project" value="UniProtKB-KW"/>
</dbReference>
<dbReference type="PROSITE" id="PS00287">
    <property type="entry name" value="CYSTATIN"/>
    <property type="match status" value="1"/>
</dbReference>
<dbReference type="AlphaFoldDB" id="A0AA39KKK4"/>
<dbReference type="PROSITE" id="PS00640">
    <property type="entry name" value="THIOL_PROTEASE_ASN"/>
    <property type="match status" value="1"/>
</dbReference>
<keyword evidence="15" id="KW-1185">Reference proteome</keyword>
<dbReference type="PROSITE" id="PS00139">
    <property type="entry name" value="THIOL_PROTEASE_CYS"/>
    <property type="match status" value="1"/>
</dbReference>
<dbReference type="Gene3D" id="3.90.70.10">
    <property type="entry name" value="Cysteine proteinases"/>
    <property type="match status" value="1"/>
</dbReference>
<feature type="domain" description="Peptidase C1A papain C-terminal" evidence="12">
    <location>
        <begin position="813"/>
        <end position="1030"/>
    </location>
</feature>
<dbReference type="SMART" id="SM00043">
    <property type="entry name" value="CY"/>
    <property type="match status" value="2"/>
</dbReference>
<dbReference type="InterPro" id="IPR025660">
    <property type="entry name" value="Pept_his_AS"/>
</dbReference>
<dbReference type="SUPFAM" id="SSF54001">
    <property type="entry name" value="Cysteine proteinases"/>
    <property type="match status" value="1"/>
</dbReference>
<evidence type="ECO:0000256" key="3">
    <source>
        <dbReference type="ARBA" id="ARBA00022670"/>
    </source>
</evidence>
<dbReference type="Pfam" id="PF00112">
    <property type="entry name" value="Peptidase_C1"/>
    <property type="match status" value="1"/>
</dbReference>
<evidence type="ECO:0000256" key="9">
    <source>
        <dbReference type="ARBA" id="ARBA00023180"/>
    </source>
</evidence>
<dbReference type="InterPro" id="IPR046350">
    <property type="entry name" value="Cystatin_sf"/>
</dbReference>
<dbReference type="InterPro" id="IPR000668">
    <property type="entry name" value="Peptidase_C1A_C"/>
</dbReference>